<dbReference type="RefSeq" id="WP_089263142.1">
    <property type="nucleotide sequence ID" value="NZ_FZNV01000011.1"/>
</dbReference>
<dbReference type="InterPro" id="IPR000182">
    <property type="entry name" value="GNAT_dom"/>
</dbReference>
<dbReference type="SUPFAM" id="SSF55729">
    <property type="entry name" value="Acyl-CoA N-acyltransferases (Nat)"/>
    <property type="match status" value="1"/>
</dbReference>
<dbReference type="EMBL" id="FZNV01000011">
    <property type="protein sequence ID" value="SNR79733.1"/>
    <property type="molecule type" value="Genomic_DNA"/>
</dbReference>
<protein>
    <submittedName>
        <fullName evidence="2">Protein N-acetyltransferase, RimJ/RimL family</fullName>
    </submittedName>
</protein>
<name>A0ABY1SM46_9FLAO</name>
<proteinExistence type="predicted"/>
<dbReference type="InterPro" id="IPR051531">
    <property type="entry name" value="N-acetyltransferase"/>
</dbReference>
<evidence type="ECO:0000313" key="3">
    <source>
        <dbReference type="Proteomes" id="UP000198337"/>
    </source>
</evidence>
<evidence type="ECO:0000313" key="2">
    <source>
        <dbReference type="EMBL" id="SNR79733.1"/>
    </source>
</evidence>
<feature type="domain" description="N-acetyltransferase" evidence="1">
    <location>
        <begin position="12"/>
        <end position="172"/>
    </location>
</feature>
<dbReference type="Gene3D" id="3.40.630.30">
    <property type="match status" value="1"/>
</dbReference>
<organism evidence="2 3">
    <name type="scientific">Maribacter sedimenticola</name>
    <dbReference type="NCBI Taxonomy" id="228956"/>
    <lineage>
        <taxon>Bacteria</taxon>
        <taxon>Pseudomonadati</taxon>
        <taxon>Bacteroidota</taxon>
        <taxon>Flavobacteriia</taxon>
        <taxon>Flavobacteriales</taxon>
        <taxon>Flavobacteriaceae</taxon>
        <taxon>Maribacter</taxon>
    </lineage>
</organism>
<dbReference type="InterPro" id="IPR016181">
    <property type="entry name" value="Acyl_CoA_acyltransferase"/>
</dbReference>
<evidence type="ECO:0000259" key="1">
    <source>
        <dbReference type="PROSITE" id="PS51186"/>
    </source>
</evidence>
<dbReference type="PROSITE" id="PS51186">
    <property type="entry name" value="GNAT"/>
    <property type="match status" value="1"/>
</dbReference>
<dbReference type="Proteomes" id="UP000198337">
    <property type="component" value="Unassembled WGS sequence"/>
</dbReference>
<comment type="caution">
    <text evidence="2">The sequence shown here is derived from an EMBL/GenBank/DDBJ whole genome shotgun (WGS) entry which is preliminary data.</text>
</comment>
<dbReference type="Pfam" id="PF13302">
    <property type="entry name" value="Acetyltransf_3"/>
    <property type="match status" value="1"/>
</dbReference>
<keyword evidence="3" id="KW-1185">Reference proteome</keyword>
<sequence length="185" mass="21968">MKKEYIFKSERLGFRNWIESDLKELEIMNSDVEVMEHFPKILTKKENEELFEKLKLHYKKHNHTYYATEILANNEFIGFIGLAYQEYQTEFTPAVDIGWRLKKSAWGKGFATEGAKKCLEFAFNKLNLNNVISTCTEKNTKSENVMKKIGMEKMGKFNHPELKEYPEYEKNICYGINKNVWQQRV</sequence>
<accession>A0ABY1SM46</accession>
<dbReference type="PANTHER" id="PTHR43792:SF1">
    <property type="entry name" value="N-ACETYLTRANSFERASE DOMAIN-CONTAINING PROTEIN"/>
    <property type="match status" value="1"/>
</dbReference>
<gene>
    <name evidence="2" type="ORF">SAMN04488009_0110</name>
</gene>
<dbReference type="PANTHER" id="PTHR43792">
    <property type="entry name" value="GNAT FAMILY, PUTATIVE (AFU_ORTHOLOGUE AFUA_3G00765)-RELATED-RELATED"/>
    <property type="match status" value="1"/>
</dbReference>
<reference evidence="2 3" key="1">
    <citation type="submission" date="2017-06" db="EMBL/GenBank/DDBJ databases">
        <authorList>
            <person name="Varghese N."/>
            <person name="Submissions S."/>
        </authorList>
    </citation>
    <scope>NUCLEOTIDE SEQUENCE [LARGE SCALE GENOMIC DNA]</scope>
    <source>
        <strain evidence="2 3">DSM 19840</strain>
    </source>
</reference>